<dbReference type="Proteomes" id="UP000001542">
    <property type="component" value="Unassembled WGS sequence"/>
</dbReference>
<evidence type="ECO:0000313" key="2">
    <source>
        <dbReference type="Proteomes" id="UP000001542"/>
    </source>
</evidence>
<dbReference type="AlphaFoldDB" id="A2G8C5"/>
<evidence type="ECO:0000313" key="1">
    <source>
        <dbReference type="EMBL" id="EAX86591.1"/>
    </source>
</evidence>
<gene>
    <name evidence="1" type="ORF">TVAG_589660</name>
</gene>
<reference evidence="1" key="1">
    <citation type="submission" date="2006-10" db="EMBL/GenBank/DDBJ databases">
        <authorList>
            <person name="Amadeo P."/>
            <person name="Zhao Q."/>
            <person name="Wortman J."/>
            <person name="Fraser-Liggett C."/>
            <person name="Carlton J."/>
        </authorList>
    </citation>
    <scope>NUCLEOTIDE SEQUENCE</scope>
    <source>
        <strain evidence="1">G3</strain>
    </source>
</reference>
<dbReference type="KEGG" id="tva:4744239"/>
<dbReference type="VEuPathDB" id="TrichDB:TVAG_589660"/>
<proteinExistence type="predicted"/>
<accession>A2G8C5</accession>
<dbReference type="InterPro" id="IPR011333">
    <property type="entry name" value="SKP1/BTB/POZ_sf"/>
</dbReference>
<dbReference type="VEuPathDB" id="TrichDB:TVAGG3_0806200"/>
<sequence>MLLISLKNQILHRINNYQSLEKVILTINNVEIPLNKSFAVAISQTFYSQYLLDNNIAKIDIQTEVKSQDTYHILKDILQYNKTEVECDETVLNDLFHIGTTLEMEEITNLYKIYIIDKMKIDKNNCFRLLEFYFDISSEEKISECIDFISSHFFEIDLNQLKIICPKLGFDILQRIFSNEKLELEDEDSFANFIISLTHEIKDSFKLIENIHFEFCSETIIKHIIDLTDINNFQNVVNSLSESLMRSRNPNNAKRNFIVTNYFESGNVEMYASSIGNGTYIDIINKYRSDDYFITQDIPNSWVQWKIKQNYSIQPTEYIVRTVPNNYRYIESHLRTWIIEGTTINGETKVLHEVNNSPLDYGEVRKYSLDTKDKFISFKLIQTGRNCSNYDRLRRDVLDFSGKIYKNDQ</sequence>
<dbReference type="EMBL" id="DS114615">
    <property type="protein sequence ID" value="EAX86591.1"/>
    <property type="molecule type" value="Genomic_DNA"/>
</dbReference>
<dbReference type="RefSeq" id="XP_001299521.1">
    <property type="nucleotide sequence ID" value="XM_001299520.1"/>
</dbReference>
<name>A2G8C5_TRIV3</name>
<dbReference type="SMR" id="A2G8C5"/>
<protein>
    <recommendedName>
        <fullName evidence="3">BACK domain-containing protein</fullName>
    </recommendedName>
</protein>
<keyword evidence="2" id="KW-1185">Reference proteome</keyword>
<reference evidence="1" key="2">
    <citation type="journal article" date="2007" name="Science">
        <title>Draft genome sequence of the sexually transmitted pathogen Trichomonas vaginalis.</title>
        <authorList>
            <person name="Carlton J.M."/>
            <person name="Hirt R.P."/>
            <person name="Silva J.C."/>
            <person name="Delcher A.L."/>
            <person name="Schatz M."/>
            <person name="Zhao Q."/>
            <person name="Wortman J.R."/>
            <person name="Bidwell S.L."/>
            <person name="Alsmark U.C.M."/>
            <person name="Besteiro S."/>
            <person name="Sicheritz-Ponten T."/>
            <person name="Noel C.J."/>
            <person name="Dacks J.B."/>
            <person name="Foster P.G."/>
            <person name="Simillion C."/>
            <person name="Van de Peer Y."/>
            <person name="Miranda-Saavedra D."/>
            <person name="Barton G.J."/>
            <person name="Westrop G.D."/>
            <person name="Mueller S."/>
            <person name="Dessi D."/>
            <person name="Fiori P.L."/>
            <person name="Ren Q."/>
            <person name="Paulsen I."/>
            <person name="Zhang H."/>
            <person name="Bastida-Corcuera F.D."/>
            <person name="Simoes-Barbosa A."/>
            <person name="Brown M.T."/>
            <person name="Hayes R.D."/>
            <person name="Mukherjee M."/>
            <person name="Okumura C.Y."/>
            <person name="Schneider R."/>
            <person name="Smith A.J."/>
            <person name="Vanacova S."/>
            <person name="Villalvazo M."/>
            <person name="Haas B.J."/>
            <person name="Pertea M."/>
            <person name="Feldblyum T.V."/>
            <person name="Utterback T.R."/>
            <person name="Shu C.L."/>
            <person name="Osoegawa K."/>
            <person name="de Jong P.J."/>
            <person name="Hrdy I."/>
            <person name="Horvathova L."/>
            <person name="Zubacova Z."/>
            <person name="Dolezal P."/>
            <person name="Malik S.B."/>
            <person name="Logsdon J.M. Jr."/>
            <person name="Henze K."/>
            <person name="Gupta A."/>
            <person name="Wang C.C."/>
            <person name="Dunne R.L."/>
            <person name="Upcroft J.A."/>
            <person name="Upcroft P."/>
            <person name="White O."/>
            <person name="Salzberg S.L."/>
            <person name="Tang P."/>
            <person name="Chiu C.-H."/>
            <person name="Lee Y.-S."/>
            <person name="Embley T.M."/>
            <person name="Coombs G.H."/>
            <person name="Mottram J.C."/>
            <person name="Tachezy J."/>
            <person name="Fraser-Liggett C.M."/>
            <person name="Johnson P.J."/>
        </authorList>
    </citation>
    <scope>NUCLEOTIDE SEQUENCE [LARGE SCALE GENOMIC DNA]</scope>
    <source>
        <strain evidence="1">G3</strain>
    </source>
</reference>
<dbReference type="InParanoid" id="A2G8C5"/>
<dbReference type="Gene3D" id="3.30.710.10">
    <property type="entry name" value="Potassium Channel Kv1.1, Chain A"/>
    <property type="match status" value="1"/>
</dbReference>
<evidence type="ECO:0008006" key="3">
    <source>
        <dbReference type="Google" id="ProtNLM"/>
    </source>
</evidence>
<organism evidence="1 2">
    <name type="scientific">Trichomonas vaginalis (strain ATCC PRA-98 / G3)</name>
    <dbReference type="NCBI Taxonomy" id="412133"/>
    <lineage>
        <taxon>Eukaryota</taxon>
        <taxon>Metamonada</taxon>
        <taxon>Parabasalia</taxon>
        <taxon>Trichomonadida</taxon>
        <taxon>Trichomonadidae</taxon>
        <taxon>Trichomonas</taxon>
    </lineage>
</organism>